<dbReference type="AlphaFoldDB" id="A0A160T7E5"/>
<gene>
    <name evidence="1" type="ORF">CFX0092_A3127</name>
</gene>
<evidence type="ECO:0000313" key="1">
    <source>
        <dbReference type="EMBL" id="CUS05005.2"/>
    </source>
</evidence>
<sequence length="70" mass="6932">MLQRGVAEGASVWAGRVATANLSGTKDRVAGFLLESDTVAGRVANPPYKGSTEGASGRAGSVAAVNLSGL</sequence>
<dbReference type="EMBL" id="LN890655">
    <property type="protein sequence ID" value="CUS05005.2"/>
    <property type="molecule type" value="Genomic_DNA"/>
</dbReference>
<name>A0A160T7E5_9CHLR</name>
<accession>A0A160T7E5</accession>
<protein>
    <submittedName>
        <fullName evidence="1">Uncharacterized protein</fullName>
    </submittedName>
</protein>
<evidence type="ECO:0000313" key="2">
    <source>
        <dbReference type="Proteomes" id="UP000215027"/>
    </source>
</evidence>
<dbReference type="Proteomes" id="UP000215027">
    <property type="component" value="Chromosome I"/>
</dbReference>
<dbReference type="KEGG" id="pbf:CFX0092_A3127"/>
<keyword evidence="2" id="KW-1185">Reference proteome</keyword>
<reference evidence="1" key="1">
    <citation type="submission" date="2016-01" db="EMBL/GenBank/DDBJ databases">
        <authorList>
            <person name="Mcilroy J.S."/>
            <person name="Karst M S."/>
            <person name="Albertsen M."/>
        </authorList>
    </citation>
    <scope>NUCLEOTIDE SEQUENCE</scope>
    <source>
        <strain evidence="1">Cfx-K</strain>
    </source>
</reference>
<organism evidence="1 2">
    <name type="scientific">Candidatus Promineifilum breve</name>
    <dbReference type="NCBI Taxonomy" id="1806508"/>
    <lineage>
        <taxon>Bacteria</taxon>
        <taxon>Bacillati</taxon>
        <taxon>Chloroflexota</taxon>
        <taxon>Ardenticatenia</taxon>
        <taxon>Candidatus Promineifilales</taxon>
        <taxon>Candidatus Promineifilaceae</taxon>
        <taxon>Candidatus Promineifilum</taxon>
    </lineage>
</organism>
<proteinExistence type="predicted"/>